<dbReference type="EMBL" id="CAUYUJ010008890">
    <property type="protein sequence ID" value="CAK0825266.1"/>
    <property type="molecule type" value="Genomic_DNA"/>
</dbReference>
<organism evidence="1 2">
    <name type="scientific">Prorocentrum cordatum</name>
    <dbReference type="NCBI Taxonomy" id="2364126"/>
    <lineage>
        <taxon>Eukaryota</taxon>
        <taxon>Sar</taxon>
        <taxon>Alveolata</taxon>
        <taxon>Dinophyceae</taxon>
        <taxon>Prorocentrales</taxon>
        <taxon>Prorocentraceae</taxon>
        <taxon>Prorocentrum</taxon>
    </lineage>
</organism>
<name>A0ABN9S128_9DINO</name>
<dbReference type="Proteomes" id="UP001189429">
    <property type="component" value="Unassembled WGS sequence"/>
</dbReference>
<comment type="caution">
    <text evidence="1">The sequence shown here is derived from an EMBL/GenBank/DDBJ whole genome shotgun (WGS) entry which is preliminary data.</text>
</comment>
<protein>
    <submittedName>
        <fullName evidence="1">Uncharacterized protein</fullName>
    </submittedName>
</protein>
<accession>A0ABN9S128</accession>
<reference evidence="1" key="1">
    <citation type="submission" date="2023-10" db="EMBL/GenBank/DDBJ databases">
        <authorList>
            <person name="Chen Y."/>
            <person name="Shah S."/>
            <person name="Dougan E. K."/>
            <person name="Thang M."/>
            <person name="Chan C."/>
        </authorList>
    </citation>
    <scope>NUCLEOTIDE SEQUENCE [LARGE SCALE GENOMIC DNA]</scope>
</reference>
<gene>
    <name evidence="1" type="ORF">PCOR1329_LOCUS25432</name>
</gene>
<evidence type="ECO:0000313" key="2">
    <source>
        <dbReference type="Proteomes" id="UP001189429"/>
    </source>
</evidence>
<proteinExistence type="predicted"/>
<evidence type="ECO:0000313" key="1">
    <source>
        <dbReference type="EMBL" id="CAK0825266.1"/>
    </source>
</evidence>
<sequence length="140" mass="14766">MEIVEATCGPDDLNNDIKDQLLTTRLASFGELCALTEFTPYGNLVHELAVTWSPRDFQEENASPPPGFRAAVAKLVKKSCLPASAAVSPQGLATTAPGSAPQDQLRLLQAALALSSDSVLFFCRSRNKPTTSGISSSSLG</sequence>
<keyword evidence="2" id="KW-1185">Reference proteome</keyword>